<keyword evidence="1" id="KW-0805">Transcription regulation</keyword>
<evidence type="ECO:0000313" key="5">
    <source>
        <dbReference type="EMBL" id="AFM04864.1"/>
    </source>
</evidence>
<dbReference type="Gene3D" id="1.10.10.10">
    <property type="entry name" value="Winged helix-like DNA-binding domain superfamily/Winged helix DNA-binding domain"/>
    <property type="match status" value="1"/>
</dbReference>
<dbReference type="HOGENOM" id="CLU_091233_5_0_10"/>
<dbReference type="SUPFAM" id="SSF46785">
    <property type="entry name" value="Winged helix' DNA-binding domain"/>
    <property type="match status" value="1"/>
</dbReference>
<evidence type="ECO:0000256" key="3">
    <source>
        <dbReference type="ARBA" id="ARBA00023163"/>
    </source>
</evidence>
<evidence type="ECO:0000313" key="6">
    <source>
        <dbReference type="Proteomes" id="UP000006054"/>
    </source>
</evidence>
<keyword evidence="3" id="KW-0804">Transcription</keyword>
<dbReference type="EMBL" id="CP003345">
    <property type="protein sequence ID" value="AFM04864.1"/>
    <property type="molecule type" value="Genomic_DNA"/>
</dbReference>
<dbReference type="AlphaFoldDB" id="I4ALM9"/>
<dbReference type="Pfam" id="PF13412">
    <property type="entry name" value="HTH_24"/>
    <property type="match status" value="1"/>
</dbReference>
<dbReference type="STRING" id="880071.Fleli_2499"/>
<gene>
    <name evidence="5" type="ordered locus">Fleli_2499</name>
</gene>
<dbReference type="RefSeq" id="WP_014798301.1">
    <property type="nucleotide sequence ID" value="NC_018018.1"/>
</dbReference>
<reference evidence="6" key="1">
    <citation type="submission" date="2012-06" db="EMBL/GenBank/DDBJ databases">
        <title>The complete genome of Flexibacter litoralis DSM 6794.</title>
        <authorList>
            <person name="Lucas S."/>
            <person name="Copeland A."/>
            <person name="Lapidus A."/>
            <person name="Glavina del Rio T."/>
            <person name="Dalin E."/>
            <person name="Tice H."/>
            <person name="Bruce D."/>
            <person name="Goodwin L."/>
            <person name="Pitluck S."/>
            <person name="Peters L."/>
            <person name="Ovchinnikova G."/>
            <person name="Lu M."/>
            <person name="Kyrpides N."/>
            <person name="Mavromatis K."/>
            <person name="Ivanova N."/>
            <person name="Brettin T."/>
            <person name="Detter J.C."/>
            <person name="Han C."/>
            <person name="Larimer F."/>
            <person name="Land M."/>
            <person name="Hauser L."/>
            <person name="Markowitz V."/>
            <person name="Cheng J.-F."/>
            <person name="Hugenholtz P."/>
            <person name="Woyke T."/>
            <person name="Wu D."/>
            <person name="Spring S."/>
            <person name="Lang E."/>
            <person name="Kopitz M."/>
            <person name="Brambilla E."/>
            <person name="Klenk H.-P."/>
            <person name="Eisen J.A."/>
        </authorList>
    </citation>
    <scope>NUCLEOTIDE SEQUENCE [LARGE SCALE GENOMIC DNA]</scope>
    <source>
        <strain evidence="6">ATCC 23117 / DSM 6794 / NBRC 15988 / NCIMB 1366 / Sio-4</strain>
    </source>
</reference>
<dbReference type="InterPro" id="IPR019887">
    <property type="entry name" value="Tscrpt_reg_AsnC/Lrp_C"/>
</dbReference>
<keyword evidence="6" id="KW-1185">Reference proteome</keyword>
<dbReference type="Pfam" id="PF01037">
    <property type="entry name" value="AsnC_trans_reg"/>
    <property type="match status" value="1"/>
</dbReference>
<dbReference type="GO" id="GO:0005829">
    <property type="term" value="C:cytosol"/>
    <property type="evidence" value="ECO:0007669"/>
    <property type="project" value="TreeGrafter"/>
</dbReference>
<dbReference type="Gene3D" id="3.30.70.920">
    <property type="match status" value="1"/>
</dbReference>
<name>I4ALM9_BERLS</name>
<feature type="domain" description="HTH asnC-type" evidence="4">
    <location>
        <begin position="7"/>
        <end position="68"/>
    </location>
</feature>
<sequence>MNKNSQIDSYDLRILSELTDDAKLPYTEVADRVCVSGGTVHVRMKKMQDLGIVKGASLTIDYAKLGYDVTAFLGIYLERSSMYDESVEQLSKIPEILSLHYTTGAYSIFAKIICRDTQHLREVLHDKIQKVSGIVRTETFISLEERVERAPLLKQLAEESKKESI</sequence>
<dbReference type="SUPFAM" id="SSF54909">
    <property type="entry name" value="Dimeric alpha+beta barrel"/>
    <property type="match status" value="1"/>
</dbReference>
<dbReference type="GO" id="GO:0043565">
    <property type="term" value="F:sequence-specific DNA binding"/>
    <property type="evidence" value="ECO:0007669"/>
    <property type="project" value="InterPro"/>
</dbReference>
<dbReference type="PATRIC" id="fig|880071.3.peg.2488"/>
<dbReference type="OrthoDB" id="1094536at2"/>
<dbReference type="InterPro" id="IPR019888">
    <property type="entry name" value="Tscrpt_reg_AsnC-like"/>
</dbReference>
<dbReference type="SMART" id="SM00344">
    <property type="entry name" value="HTH_ASNC"/>
    <property type="match status" value="1"/>
</dbReference>
<dbReference type="InterPro" id="IPR036390">
    <property type="entry name" value="WH_DNA-bd_sf"/>
</dbReference>
<organism evidence="5 6">
    <name type="scientific">Bernardetia litoralis (strain ATCC 23117 / DSM 6794 / NBRC 15988 / NCIMB 1366 / Fx l1 / Sio-4)</name>
    <name type="common">Flexibacter litoralis</name>
    <dbReference type="NCBI Taxonomy" id="880071"/>
    <lineage>
        <taxon>Bacteria</taxon>
        <taxon>Pseudomonadati</taxon>
        <taxon>Bacteroidota</taxon>
        <taxon>Cytophagia</taxon>
        <taxon>Cytophagales</taxon>
        <taxon>Bernardetiaceae</taxon>
        <taxon>Bernardetia</taxon>
    </lineage>
</organism>
<dbReference type="PANTHER" id="PTHR30154:SF34">
    <property type="entry name" value="TRANSCRIPTIONAL REGULATOR AZLB"/>
    <property type="match status" value="1"/>
</dbReference>
<dbReference type="InterPro" id="IPR011008">
    <property type="entry name" value="Dimeric_a/b-barrel"/>
</dbReference>
<evidence type="ECO:0000256" key="2">
    <source>
        <dbReference type="ARBA" id="ARBA00023125"/>
    </source>
</evidence>
<dbReference type="InterPro" id="IPR036388">
    <property type="entry name" value="WH-like_DNA-bd_sf"/>
</dbReference>
<dbReference type="InterPro" id="IPR000485">
    <property type="entry name" value="AsnC-type_HTH_dom"/>
</dbReference>
<keyword evidence="2" id="KW-0238">DNA-binding</keyword>
<dbReference type="eggNOG" id="COG1522">
    <property type="taxonomic scope" value="Bacteria"/>
</dbReference>
<proteinExistence type="predicted"/>
<evidence type="ECO:0000259" key="4">
    <source>
        <dbReference type="PROSITE" id="PS50956"/>
    </source>
</evidence>
<dbReference type="PROSITE" id="PS50956">
    <property type="entry name" value="HTH_ASNC_2"/>
    <property type="match status" value="1"/>
</dbReference>
<protein>
    <submittedName>
        <fullName evidence="5">Transcriptional regulator</fullName>
    </submittedName>
</protein>
<evidence type="ECO:0000256" key="1">
    <source>
        <dbReference type="ARBA" id="ARBA00023015"/>
    </source>
</evidence>
<accession>I4ALM9</accession>
<dbReference type="PRINTS" id="PR00033">
    <property type="entry name" value="HTHASNC"/>
</dbReference>
<dbReference type="Proteomes" id="UP000006054">
    <property type="component" value="Chromosome"/>
</dbReference>
<dbReference type="PANTHER" id="PTHR30154">
    <property type="entry name" value="LEUCINE-RESPONSIVE REGULATORY PROTEIN"/>
    <property type="match status" value="1"/>
</dbReference>
<dbReference type="KEGG" id="fli:Fleli_2499"/>
<dbReference type="GO" id="GO:0043200">
    <property type="term" value="P:response to amino acid"/>
    <property type="evidence" value="ECO:0007669"/>
    <property type="project" value="TreeGrafter"/>
</dbReference>